<reference evidence="21 22" key="1">
    <citation type="journal article" date="2020" name="ISME J.">
        <title>Uncovering the hidden diversity of litter-decomposition mechanisms in mushroom-forming fungi.</title>
        <authorList>
            <person name="Floudas D."/>
            <person name="Bentzer J."/>
            <person name="Ahren D."/>
            <person name="Johansson T."/>
            <person name="Persson P."/>
            <person name="Tunlid A."/>
        </authorList>
    </citation>
    <scope>NUCLEOTIDE SEQUENCE [LARGE SCALE GENOMIC DNA]</scope>
    <source>
        <strain evidence="21 22">CBS 101986</strain>
    </source>
</reference>
<dbReference type="EMBL" id="JAACJJ010000042">
    <property type="protein sequence ID" value="KAF5316827.1"/>
    <property type="molecule type" value="Genomic_DNA"/>
</dbReference>
<keyword evidence="13 19" id="KW-0012">Acyltransferase</keyword>
<dbReference type="InterPro" id="IPR042231">
    <property type="entry name" value="Cho/carn_acyl_trans_2"/>
</dbReference>
<dbReference type="FunFam" id="3.30.559.70:FF:000007">
    <property type="entry name" value="Carnitine O-acetyltransferase, mitochondrial"/>
    <property type="match status" value="1"/>
</dbReference>
<dbReference type="SUPFAM" id="SSF52777">
    <property type="entry name" value="CoA-dependent acyltransferases"/>
    <property type="match status" value="2"/>
</dbReference>
<dbReference type="Proteomes" id="UP000567179">
    <property type="component" value="Unassembled WGS sequence"/>
</dbReference>
<gene>
    <name evidence="21" type="ORF">D9619_006315</name>
</gene>
<evidence type="ECO:0000256" key="9">
    <source>
        <dbReference type="ARBA" id="ARBA00023098"/>
    </source>
</evidence>
<evidence type="ECO:0000256" key="2">
    <source>
        <dbReference type="ARBA" id="ARBA00004443"/>
    </source>
</evidence>
<keyword evidence="22" id="KW-1185">Reference proteome</keyword>
<keyword evidence="8" id="KW-0809">Transit peptide</keyword>
<dbReference type="InterPro" id="IPR023213">
    <property type="entry name" value="CAT-like_dom_sf"/>
</dbReference>
<dbReference type="Gene3D" id="3.30.559.10">
    <property type="entry name" value="Chloramphenicol acetyltransferase-like domain"/>
    <property type="match status" value="1"/>
</dbReference>
<comment type="catalytic activity">
    <reaction evidence="14">
        <text>(R)-carnitine + acetyl-CoA = O-acetyl-(R)-carnitine + CoA</text>
        <dbReference type="Rhea" id="RHEA:21136"/>
        <dbReference type="ChEBI" id="CHEBI:16347"/>
        <dbReference type="ChEBI" id="CHEBI:57287"/>
        <dbReference type="ChEBI" id="CHEBI:57288"/>
        <dbReference type="ChEBI" id="CHEBI:57589"/>
        <dbReference type="EC" id="2.3.1.7"/>
    </reaction>
</comment>
<evidence type="ECO:0000256" key="8">
    <source>
        <dbReference type="ARBA" id="ARBA00022946"/>
    </source>
</evidence>
<organism evidence="21 22">
    <name type="scientific">Psilocybe cf. subviscida</name>
    <dbReference type="NCBI Taxonomy" id="2480587"/>
    <lineage>
        <taxon>Eukaryota</taxon>
        <taxon>Fungi</taxon>
        <taxon>Dikarya</taxon>
        <taxon>Basidiomycota</taxon>
        <taxon>Agaricomycotina</taxon>
        <taxon>Agaricomycetes</taxon>
        <taxon>Agaricomycetidae</taxon>
        <taxon>Agaricales</taxon>
        <taxon>Agaricineae</taxon>
        <taxon>Strophariaceae</taxon>
        <taxon>Psilocybe</taxon>
    </lineage>
</organism>
<dbReference type="EC" id="2.3.1.7" evidence="16"/>
<evidence type="ECO:0000259" key="20">
    <source>
        <dbReference type="Pfam" id="PF00755"/>
    </source>
</evidence>
<comment type="caution">
    <text evidence="21">The sequence shown here is derived from an EMBL/GenBank/DDBJ whole genome shotgun (WGS) entry which is preliminary data.</text>
</comment>
<evidence type="ECO:0000313" key="22">
    <source>
        <dbReference type="Proteomes" id="UP000567179"/>
    </source>
</evidence>
<evidence type="ECO:0000256" key="4">
    <source>
        <dbReference type="ARBA" id="ARBA00022448"/>
    </source>
</evidence>
<dbReference type="Gene3D" id="3.30.559.70">
    <property type="entry name" value="Choline/Carnitine o-acyltransferase, domain 2"/>
    <property type="match status" value="1"/>
</dbReference>
<evidence type="ECO:0000256" key="3">
    <source>
        <dbReference type="ARBA" id="ARBA00005232"/>
    </source>
</evidence>
<accession>A0A8H5EYE9</accession>
<evidence type="ECO:0000256" key="16">
    <source>
        <dbReference type="ARBA" id="ARBA00066910"/>
    </source>
</evidence>
<evidence type="ECO:0000256" key="6">
    <source>
        <dbReference type="ARBA" id="ARBA00022792"/>
    </source>
</evidence>
<evidence type="ECO:0000256" key="18">
    <source>
        <dbReference type="PIRSR" id="PIRSR600542-1"/>
    </source>
</evidence>
<dbReference type="InterPro" id="IPR000542">
    <property type="entry name" value="Carn_acyl_trans"/>
</dbReference>
<dbReference type="GO" id="GO:0005777">
    <property type="term" value="C:peroxisome"/>
    <property type="evidence" value="ECO:0007669"/>
    <property type="project" value="UniProtKB-SubCell"/>
</dbReference>
<evidence type="ECO:0000256" key="13">
    <source>
        <dbReference type="ARBA" id="ARBA00023315"/>
    </source>
</evidence>
<comment type="similarity">
    <text evidence="3 19">Belongs to the carnitine/choline acetyltransferase family.</text>
</comment>
<feature type="domain" description="Choline/carnitine acyltransferase" evidence="20">
    <location>
        <begin position="67"/>
        <end position="603"/>
    </location>
</feature>
<dbReference type="AlphaFoldDB" id="A0A8H5EYE9"/>
<dbReference type="GO" id="GO:0006631">
    <property type="term" value="P:fatty acid metabolic process"/>
    <property type="evidence" value="ECO:0007669"/>
    <property type="project" value="UniProtKB-KW"/>
</dbReference>
<keyword evidence="10" id="KW-0496">Mitochondrion</keyword>
<evidence type="ECO:0000256" key="1">
    <source>
        <dbReference type="ARBA" id="ARBA00004275"/>
    </source>
</evidence>
<keyword evidence="7" id="KW-0276">Fatty acid metabolism</keyword>
<dbReference type="PROSITE" id="PS00440">
    <property type="entry name" value="ACYLTRANSF_C_2"/>
    <property type="match status" value="1"/>
</dbReference>
<evidence type="ECO:0000256" key="15">
    <source>
        <dbReference type="ARBA" id="ARBA00053195"/>
    </source>
</evidence>
<comment type="function">
    <text evidence="15">Carnitine acetylase is specific for short chain fatty acids. Carnitine acetylase seems to affect the flux through the pyruvate dehydrogenase complex. It may be involved as well in the transport of acetyl-CoA into mitochondria.</text>
</comment>
<keyword evidence="12" id="KW-0576">Peroxisome</keyword>
<evidence type="ECO:0000313" key="21">
    <source>
        <dbReference type="EMBL" id="KAF5316827.1"/>
    </source>
</evidence>
<sequence length="649" mass="72665">MPPDQTRLLTMLVRKSQRSFFNLSQRQMAKLLSNSNPRRRPIHWKASAPEALPGTLTFGAQTKLPRLPVPKLEDTFSRLKESLKPIAWSESEYASVVSKIDEFAKTKAPELQGRLLARAEERPHWLEEWWDDAAYLGYRDSVVVNVSYYYGFDHSPSHLSQAPSARAAGIARAAMIFRQQLKQGLIKPEGTKEGPFCMDTYRWMFDCCRVPGEGLDWSVTYAKEGDIGDSGHIVVVRKNRFWKVDMTENGRLLSTEEIEKQIQYIYENTLEEYPGVGVLSASNRDVWAKDYAELASNSHNSGILEAIHSSAFLICLDSSRPTDPVHHSRALWHGDVVGGIPVGLRNRWVDKPLQFIVFDNGEAGFMGEHSLMDGTPTVRLCDEVLDMYYSPSFDNGSSSTTTFTPTPLDFEVTPATEQAIAKADKAATELIESQELNFWLTSYGKAAIKSFSVSPDSWAQMIIQLAYKRLNGDKKRTGGTYEAASTRKFFKGRTEAIRVVTSEADAWVQSMDNPNASVATRKQLFDQAAQKHVALAKAGGQGQGVDRHLLGLRKLLKEGEALPELYSDPVLQRSSNWVLSTSAIFSKHFPVYGWGEVVPDGFDRLQYTVTSRKEMPNAEFVQEIAKAADDVYKLHVEVSGSKAKLEGKK</sequence>
<keyword evidence="9" id="KW-0443">Lipid metabolism</keyword>
<comment type="subcellular location">
    <subcellularLocation>
        <location evidence="2">Mitochondrion inner membrane</location>
        <topology evidence="2">Peripheral membrane protein</topology>
        <orientation evidence="2">Matrix side</orientation>
    </subcellularLocation>
    <subcellularLocation>
        <location evidence="1">Peroxisome</location>
    </subcellularLocation>
</comment>
<dbReference type="GO" id="GO:0005743">
    <property type="term" value="C:mitochondrial inner membrane"/>
    <property type="evidence" value="ECO:0007669"/>
    <property type="project" value="UniProtKB-SubCell"/>
</dbReference>
<evidence type="ECO:0000256" key="17">
    <source>
        <dbReference type="ARBA" id="ARBA00073438"/>
    </source>
</evidence>
<dbReference type="GO" id="GO:0004092">
    <property type="term" value="F:carnitine O-acetyltransferase activity"/>
    <property type="evidence" value="ECO:0007669"/>
    <property type="project" value="UniProtKB-EC"/>
</dbReference>
<protein>
    <recommendedName>
        <fullName evidence="17">Carnitine O-acetyltransferase, mitochondrial</fullName>
        <ecNumber evidence="16">2.3.1.7</ecNumber>
    </recommendedName>
</protein>
<evidence type="ECO:0000256" key="19">
    <source>
        <dbReference type="RuleBase" id="RU003801"/>
    </source>
</evidence>
<evidence type="ECO:0000256" key="7">
    <source>
        <dbReference type="ARBA" id="ARBA00022832"/>
    </source>
</evidence>
<dbReference type="Pfam" id="PF00755">
    <property type="entry name" value="Carn_acyltransf"/>
    <property type="match status" value="1"/>
</dbReference>
<dbReference type="PANTHER" id="PTHR22589:SF103">
    <property type="entry name" value="CARNITINE O-ACETYL-TRANSFERASE, ISOFORM A-RELATED"/>
    <property type="match status" value="1"/>
</dbReference>
<evidence type="ECO:0000256" key="11">
    <source>
        <dbReference type="ARBA" id="ARBA00023136"/>
    </source>
</evidence>
<keyword evidence="11" id="KW-0472">Membrane</keyword>
<evidence type="ECO:0000256" key="12">
    <source>
        <dbReference type="ARBA" id="ARBA00023140"/>
    </source>
</evidence>
<dbReference type="PANTHER" id="PTHR22589">
    <property type="entry name" value="CARNITINE O-ACYLTRANSFERASE"/>
    <property type="match status" value="1"/>
</dbReference>
<name>A0A8H5EYE9_9AGAR</name>
<proteinExistence type="inferred from homology"/>
<dbReference type="OrthoDB" id="240216at2759"/>
<evidence type="ECO:0000256" key="10">
    <source>
        <dbReference type="ARBA" id="ARBA00023128"/>
    </source>
</evidence>
<keyword evidence="4" id="KW-0813">Transport</keyword>
<dbReference type="GO" id="GO:0009437">
    <property type="term" value="P:carnitine metabolic process"/>
    <property type="evidence" value="ECO:0007669"/>
    <property type="project" value="TreeGrafter"/>
</dbReference>
<evidence type="ECO:0000256" key="14">
    <source>
        <dbReference type="ARBA" id="ARBA00052702"/>
    </source>
</evidence>
<dbReference type="InterPro" id="IPR039551">
    <property type="entry name" value="Cho/carn_acyl_trans"/>
</dbReference>
<evidence type="ECO:0000256" key="5">
    <source>
        <dbReference type="ARBA" id="ARBA00022679"/>
    </source>
</evidence>
<keyword evidence="6" id="KW-0999">Mitochondrion inner membrane</keyword>
<feature type="active site" description="Proton acceptor" evidence="18">
    <location>
        <position position="369"/>
    </location>
</feature>
<keyword evidence="5 19" id="KW-0808">Transferase</keyword>